<evidence type="ECO:0000313" key="1">
    <source>
        <dbReference type="EMBL" id="KAK3578667.1"/>
    </source>
</evidence>
<organism evidence="1 2">
    <name type="scientific">Potamilus streckersoni</name>
    <dbReference type="NCBI Taxonomy" id="2493646"/>
    <lineage>
        <taxon>Eukaryota</taxon>
        <taxon>Metazoa</taxon>
        <taxon>Spiralia</taxon>
        <taxon>Lophotrochozoa</taxon>
        <taxon>Mollusca</taxon>
        <taxon>Bivalvia</taxon>
        <taxon>Autobranchia</taxon>
        <taxon>Heteroconchia</taxon>
        <taxon>Palaeoheterodonta</taxon>
        <taxon>Unionida</taxon>
        <taxon>Unionoidea</taxon>
        <taxon>Unionidae</taxon>
        <taxon>Ambleminae</taxon>
        <taxon>Lampsilini</taxon>
        <taxon>Potamilus</taxon>
    </lineage>
</organism>
<dbReference type="Proteomes" id="UP001195483">
    <property type="component" value="Unassembled WGS sequence"/>
</dbReference>
<name>A0AAE0RS84_9BIVA</name>
<evidence type="ECO:0000313" key="2">
    <source>
        <dbReference type="Proteomes" id="UP001195483"/>
    </source>
</evidence>
<proteinExistence type="predicted"/>
<protein>
    <submittedName>
        <fullName evidence="1">Uncharacterized protein</fullName>
    </submittedName>
</protein>
<gene>
    <name evidence="1" type="ORF">CHS0354_002971</name>
</gene>
<sequence>MIGQSFTTFSKHAEYNTYSTHKQERSNYCAGSQQQSTYGVVEVGNGVLNQGKGQVCSRDLKISGNADLPEYTNILEPNGIVNPNTKVPVLGKRTEIFVFGLLTVVRVSTRAQSLGSCWKKFYSSHGYNYLLKPPYAYVMVWKHDSWLKEMKTSIFPYDCRTNSFQRLQRTLS</sequence>
<dbReference type="EMBL" id="JAEAOA010000236">
    <property type="protein sequence ID" value="KAK3578667.1"/>
    <property type="molecule type" value="Genomic_DNA"/>
</dbReference>
<reference evidence="1" key="3">
    <citation type="submission" date="2023-05" db="EMBL/GenBank/DDBJ databases">
        <authorList>
            <person name="Smith C.H."/>
        </authorList>
    </citation>
    <scope>NUCLEOTIDE SEQUENCE</scope>
    <source>
        <strain evidence="1">CHS0354</strain>
        <tissue evidence="1">Mantle</tissue>
    </source>
</reference>
<dbReference type="AlphaFoldDB" id="A0AAE0RS84"/>
<accession>A0AAE0RS84</accession>
<comment type="caution">
    <text evidence="1">The sequence shown here is derived from an EMBL/GenBank/DDBJ whole genome shotgun (WGS) entry which is preliminary data.</text>
</comment>
<reference evidence="1" key="2">
    <citation type="journal article" date="2021" name="Genome Biol. Evol.">
        <title>Developing a high-quality reference genome for a parasitic bivalve with doubly uniparental inheritance (Bivalvia: Unionida).</title>
        <authorList>
            <person name="Smith C.H."/>
        </authorList>
    </citation>
    <scope>NUCLEOTIDE SEQUENCE</scope>
    <source>
        <strain evidence="1">CHS0354</strain>
        <tissue evidence="1">Mantle</tissue>
    </source>
</reference>
<reference evidence="1" key="1">
    <citation type="journal article" date="2021" name="Genome Biol. Evol.">
        <title>A High-Quality Reference Genome for a Parasitic Bivalve with Doubly Uniparental Inheritance (Bivalvia: Unionida).</title>
        <authorList>
            <person name="Smith C.H."/>
        </authorList>
    </citation>
    <scope>NUCLEOTIDE SEQUENCE</scope>
    <source>
        <strain evidence="1">CHS0354</strain>
    </source>
</reference>
<keyword evidence="2" id="KW-1185">Reference proteome</keyword>